<feature type="transmembrane region" description="Helical" evidence="1">
    <location>
        <begin position="55"/>
        <end position="82"/>
    </location>
</feature>
<protein>
    <submittedName>
        <fullName evidence="2">Predicted metal-binding membrane protein</fullName>
    </submittedName>
</protein>
<accession>A0A8G2BJ01</accession>
<dbReference type="Proteomes" id="UP000198615">
    <property type="component" value="Unassembled WGS sequence"/>
</dbReference>
<sequence>MSVPTSLEAAVARDRRLVMAAIVVLTALSWAYLVSMARDMGGGMNAGMAMPMGPAAWTSGYAAMMLVMWVVMMAGMMLPSAMPMILTVATIGRRRRARGQPHVATAVFVAGYLIAWGGFSVAATAAQWGLEQAALLSPMMVSTSPVFGGLLLIAAGLYQVTPLKHACLRHCRSPFDFVLNRWRDGAAGALRMGVEHGLYCLGCCLVAMVLLFVFGVMNLLWIAALAILVLLEKVVPGGHRIAWAFGGLMVGGGVWMLAS</sequence>
<keyword evidence="3" id="KW-1185">Reference proteome</keyword>
<keyword evidence="1" id="KW-0472">Membrane</keyword>
<gene>
    <name evidence="2" type="ORF">SAMN05660686_01587</name>
</gene>
<feature type="transmembrane region" description="Helical" evidence="1">
    <location>
        <begin position="17"/>
        <end position="35"/>
    </location>
</feature>
<dbReference type="InterPro" id="IPR018688">
    <property type="entry name" value="PpoB2-like"/>
</dbReference>
<comment type="caution">
    <text evidence="2">The sequence shown here is derived from an EMBL/GenBank/DDBJ whole genome shotgun (WGS) entry which is preliminary data.</text>
</comment>
<keyword evidence="1" id="KW-1133">Transmembrane helix</keyword>
<evidence type="ECO:0000313" key="2">
    <source>
        <dbReference type="EMBL" id="SDF53817.1"/>
    </source>
</evidence>
<feature type="transmembrane region" description="Helical" evidence="1">
    <location>
        <begin position="241"/>
        <end position="258"/>
    </location>
</feature>
<dbReference type="OrthoDB" id="164118at2"/>
<dbReference type="RefSeq" id="WP_093149454.1">
    <property type="nucleotide sequence ID" value="NZ_FNBW01000004.1"/>
</dbReference>
<organism evidence="2 3">
    <name type="scientific">Thalassobaculum litoreum DSM 18839</name>
    <dbReference type="NCBI Taxonomy" id="1123362"/>
    <lineage>
        <taxon>Bacteria</taxon>
        <taxon>Pseudomonadati</taxon>
        <taxon>Pseudomonadota</taxon>
        <taxon>Alphaproteobacteria</taxon>
        <taxon>Rhodospirillales</taxon>
        <taxon>Thalassobaculaceae</taxon>
        <taxon>Thalassobaculum</taxon>
    </lineage>
</organism>
<dbReference type="Pfam" id="PF09948">
    <property type="entry name" value="PpoB2"/>
    <property type="match status" value="1"/>
</dbReference>
<proteinExistence type="predicted"/>
<dbReference type="AlphaFoldDB" id="A0A8G2BJ01"/>
<dbReference type="EMBL" id="FNBW01000004">
    <property type="protein sequence ID" value="SDF53817.1"/>
    <property type="molecule type" value="Genomic_DNA"/>
</dbReference>
<name>A0A8G2BJ01_9PROT</name>
<evidence type="ECO:0000256" key="1">
    <source>
        <dbReference type="SAM" id="Phobius"/>
    </source>
</evidence>
<feature type="transmembrane region" description="Helical" evidence="1">
    <location>
        <begin position="140"/>
        <end position="160"/>
    </location>
</feature>
<feature type="transmembrane region" description="Helical" evidence="1">
    <location>
        <begin position="103"/>
        <end position="128"/>
    </location>
</feature>
<evidence type="ECO:0000313" key="3">
    <source>
        <dbReference type="Proteomes" id="UP000198615"/>
    </source>
</evidence>
<feature type="transmembrane region" description="Helical" evidence="1">
    <location>
        <begin position="198"/>
        <end position="229"/>
    </location>
</feature>
<keyword evidence="1" id="KW-0812">Transmembrane</keyword>
<reference evidence="2 3" key="1">
    <citation type="submission" date="2016-10" db="EMBL/GenBank/DDBJ databases">
        <authorList>
            <person name="Varghese N."/>
            <person name="Submissions S."/>
        </authorList>
    </citation>
    <scope>NUCLEOTIDE SEQUENCE [LARGE SCALE GENOMIC DNA]</scope>
    <source>
        <strain evidence="2 3">DSM 18839</strain>
    </source>
</reference>